<dbReference type="GO" id="GO:0005886">
    <property type="term" value="C:plasma membrane"/>
    <property type="evidence" value="ECO:0007669"/>
    <property type="project" value="UniProtKB-SubCell"/>
</dbReference>
<dbReference type="PANTHER" id="PTHR43357">
    <property type="entry name" value="INNER MEMBRANE ABC TRANSPORTER PERMEASE PROTEIN YDCV"/>
    <property type="match status" value="1"/>
</dbReference>
<dbReference type="PANTHER" id="PTHR43357:SF4">
    <property type="entry name" value="INNER MEMBRANE ABC TRANSPORTER PERMEASE PROTEIN YDCV"/>
    <property type="match status" value="1"/>
</dbReference>
<evidence type="ECO:0000256" key="6">
    <source>
        <dbReference type="ARBA" id="ARBA00022989"/>
    </source>
</evidence>
<evidence type="ECO:0000256" key="1">
    <source>
        <dbReference type="ARBA" id="ARBA00004429"/>
    </source>
</evidence>
<evidence type="ECO:0000256" key="2">
    <source>
        <dbReference type="ARBA" id="ARBA00022448"/>
    </source>
</evidence>
<keyword evidence="2 8" id="KW-0813">Transport</keyword>
<dbReference type="GO" id="GO:0055085">
    <property type="term" value="P:transmembrane transport"/>
    <property type="evidence" value="ECO:0007669"/>
    <property type="project" value="InterPro"/>
</dbReference>
<keyword evidence="7 8" id="KW-0472">Membrane</keyword>
<protein>
    <submittedName>
        <fullName evidence="10">ABC transporter permease subunit</fullName>
    </submittedName>
</protein>
<proteinExistence type="inferred from homology"/>
<accession>A0A9D1FM17</accession>
<organism evidence="10 11">
    <name type="scientific">Candidatus Merdivicinus excrementipullorum</name>
    <dbReference type="NCBI Taxonomy" id="2840867"/>
    <lineage>
        <taxon>Bacteria</taxon>
        <taxon>Bacillati</taxon>
        <taxon>Bacillota</taxon>
        <taxon>Clostridia</taxon>
        <taxon>Eubacteriales</taxon>
        <taxon>Oscillospiraceae</taxon>
        <taxon>Oscillospiraceae incertae sedis</taxon>
        <taxon>Candidatus Merdivicinus</taxon>
    </lineage>
</organism>
<name>A0A9D1FM17_9FIRM</name>
<evidence type="ECO:0000256" key="5">
    <source>
        <dbReference type="ARBA" id="ARBA00022692"/>
    </source>
</evidence>
<feature type="transmembrane region" description="Helical" evidence="8">
    <location>
        <begin position="103"/>
        <end position="127"/>
    </location>
</feature>
<evidence type="ECO:0000256" key="8">
    <source>
        <dbReference type="RuleBase" id="RU363032"/>
    </source>
</evidence>
<evidence type="ECO:0000256" key="7">
    <source>
        <dbReference type="ARBA" id="ARBA00023136"/>
    </source>
</evidence>
<dbReference type="CDD" id="cd06261">
    <property type="entry name" value="TM_PBP2"/>
    <property type="match status" value="1"/>
</dbReference>
<keyword evidence="4" id="KW-0997">Cell inner membrane</keyword>
<comment type="subcellular location">
    <subcellularLocation>
        <location evidence="1">Cell inner membrane</location>
        <topology evidence="1">Multi-pass membrane protein</topology>
    </subcellularLocation>
    <subcellularLocation>
        <location evidence="8">Cell membrane</location>
        <topology evidence="8">Multi-pass membrane protein</topology>
    </subcellularLocation>
</comment>
<gene>
    <name evidence="10" type="ORF">IAB51_04395</name>
</gene>
<keyword evidence="6 8" id="KW-1133">Transmembrane helix</keyword>
<dbReference type="InterPro" id="IPR000515">
    <property type="entry name" value="MetI-like"/>
</dbReference>
<evidence type="ECO:0000259" key="9">
    <source>
        <dbReference type="PROSITE" id="PS50928"/>
    </source>
</evidence>
<dbReference type="Gene3D" id="1.10.3720.10">
    <property type="entry name" value="MetI-like"/>
    <property type="match status" value="1"/>
</dbReference>
<feature type="transmembrane region" description="Helical" evidence="8">
    <location>
        <begin position="133"/>
        <end position="153"/>
    </location>
</feature>
<comment type="similarity">
    <text evidence="8">Belongs to the binding-protein-dependent transport system permease family.</text>
</comment>
<dbReference type="PROSITE" id="PS50928">
    <property type="entry name" value="ABC_TM1"/>
    <property type="match status" value="1"/>
</dbReference>
<evidence type="ECO:0000313" key="10">
    <source>
        <dbReference type="EMBL" id="HIS76034.1"/>
    </source>
</evidence>
<keyword evidence="5 8" id="KW-0812">Transmembrane</keyword>
<keyword evidence="3" id="KW-1003">Cell membrane</keyword>
<feature type="transmembrane region" description="Helical" evidence="8">
    <location>
        <begin position="12"/>
        <end position="38"/>
    </location>
</feature>
<evidence type="ECO:0000256" key="4">
    <source>
        <dbReference type="ARBA" id="ARBA00022519"/>
    </source>
</evidence>
<feature type="domain" description="ABC transmembrane type-1" evidence="9">
    <location>
        <begin position="65"/>
        <end position="253"/>
    </location>
</feature>
<dbReference type="Pfam" id="PF00528">
    <property type="entry name" value="BPD_transp_1"/>
    <property type="match status" value="1"/>
</dbReference>
<evidence type="ECO:0000256" key="3">
    <source>
        <dbReference type="ARBA" id="ARBA00022475"/>
    </source>
</evidence>
<reference evidence="10" key="1">
    <citation type="submission" date="2020-10" db="EMBL/GenBank/DDBJ databases">
        <authorList>
            <person name="Gilroy R."/>
        </authorList>
    </citation>
    <scope>NUCLEOTIDE SEQUENCE</scope>
    <source>
        <strain evidence="10">CHK199-13235</strain>
    </source>
</reference>
<evidence type="ECO:0000313" key="11">
    <source>
        <dbReference type="Proteomes" id="UP000824002"/>
    </source>
</evidence>
<dbReference type="EMBL" id="DVJP01000031">
    <property type="protein sequence ID" value="HIS76034.1"/>
    <property type="molecule type" value="Genomic_DNA"/>
</dbReference>
<feature type="transmembrane region" description="Helical" evidence="8">
    <location>
        <begin position="64"/>
        <end position="91"/>
    </location>
</feature>
<sequence length="262" mass="27833">MKTKRHPIAAAGIVFSGICILFPLAVLAVWSISAQWAWPDILPQKLSLRALGELFGGYSGAMDALGLSVLLGLAAAFCATAVGTMTARAVVFYDFPGKRWVSFAAMLPILLPGTALAMGLHVIFLRIGLADTAAGVIIMHVILSTPYTVKLMLDATDAMGRSYEEAALTLGANSLRAFFSVSLPALLPGLAASFVMSYILSFGDYFATLLIGGGNVRTFTVMMAPYLQSGDRTLAASYSVVYILVTLGVFLAFDFVIKRRSA</sequence>
<dbReference type="AlphaFoldDB" id="A0A9D1FM17"/>
<reference evidence="10" key="2">
    <citation type="journal article" date="2021" name="PeerJ">
        <title>Extensive microbial diversity within the chicken gut microbiome revealed by metagenomics and culture.</title>
        <authorList>
            <person name="Gilroy R."/>
            <person name="Ravi A."/>
            <person name="Getino M."/>
            <person name="Pursley I."/>
            <person name="Horton D.L."/>
            <person name="Alikhan N.F."/>
            <person name="Baker D."/>
            <person name="Gharbi K."/>
            <person name="Hall N."/>
            <person name="Watson M."/>
            <person name="Adriaenssens E.M."/>
            <person name="Foster-Nyarko E."/>
            <person name="Jarju S."/>
            <person name="Secka A."/>
            <person name="Antonio M."/>
            <person name="Oren A."/>
            <person name="Chaudhuri R.R."/>
            <person name="La Ragione R."/>
            <person name="Hildebrand F."/>
            <person name="Pallen M.J."/>
        </authorList>
    </citation>
    <scope>NUCLEOTIDE SEQUENCE</scope>
    <source>
        <strain evidence="10">CHK199-13235</strain>
    </source>
</reference>
<dbReference type="InterPro" id="IPR035906">
    <property type="entry name" value="MetI-like_sf"/>
</dbReference>
<feature type="transmembrane region" description="Helical" evidence="8">
    <location>
        <begin position="174"/>
        <end position="200"/>
    </location>
</feature>
<comment type="caution">
    <text evidence="10">The sequence shown here is derived from an EMBL/GenBank/DDBJ whole genome shotgun (WGS) entry which is preliminary data.</text>
</comment>
<feature type="transmembrane region" description="Helical" evidence="8">
    <location>
        <begin position="235"/>
        <end position="257"/>
    </location>
</feature>
<dbReference type="SUPFAM" id="SSF161098">
    <property type="entry name" value="MetI-like"/>
    <property type="match status" value="1"/>
</dbReference>
<dbReference type="Proteomes" id="UP000824002">
    <property type="component" value="Unassembled WGS sequence"/>
</dbReference>